<name>A0AAN9NCG4_PHACN</name>
<reference evidence="1 2" key="1">
    <citation type="submission" date="2024-01" db="EMBL/GenBank/DDBJ databases">
        <title>The genomes of 5 underutilized Papilionoideae crops provide insights into root nodulation and disease resistanc.</title>
        <authorList>
            <person name="Jiang F."/>
        </authorList>
    </citation>
    <scope>NUCLEOTIDE SEQUENCE [LARGE SCALE GENOMIC DNA]</scope>
    <source>
        <strain evidence="1">JINMINGXINNONG_FW02</strain>
        <tissue evidence="1">Leaves</tissue>
    </source>
</reference>
<sequence>MMFSAIKYKIYYILYIYFSPFVFVPRKSADTFKSFSSLLFKIILKVIEDLDSSDKGMQRIEANKRPIVAHIHLRAYATPLSLVLLAKNQIVAMEERKGAVVLRCLVSSENSQNSHTHNTQHTTQTLASYQIRISLRFADSDLRLIFFSDSSSSQLDPI</sequence>
<dbReference type="EMBL" id="JAYMYR010000004">
    <property type="protein sequence ID" value="KAK7367884.1"/>
    <property type="molecule type" value="Genomic_DNA"/>
</dbReference>
<dbReference type="Proteomes" id="UP001374584">
    <property type="component" value="Unassembled WGS sequence"/>
</dbReference>
<accession>A0AAN9NCG4</accession>
<proteinExistence type="predicted"/>
<gene>
    <name evidence="1" type="ORF">VNO80_09904</name>
</gene>
<comment type="caution">
    <text evidence="1">The sequence shown here is derived from an EMBL/GenBank/DDBJ whole genome shotgun (WGS) entry which is preliminary data.</text>
</comment>
<keyword evidence="2" id="KW-1185">Reference proteome</keyword>
<protein>
    <submittedName>
        <fullName evidence="1">Uncharacterized protein</fullName>
    </submittedName>
</protein>
<organism evidence="1 2">
    <name type="scientific">Phaseolus coccineus</name>
    <name type="common">Scarlet runner bean</name>
    <name type="synonym">Phaseolus multiflorus</name>
    <dbReference type="NCBI Taxonomy" id="3886"/>
    <lineage>
        <taxon>Eukaryota</taxon>
        <taxon>Viridiplantae</taxon>
        <taxon>Streptophyta</taxon>
        <taxon>Embryophyta</taxon>
        <taxon>Tracheophyta</taxon>
        <taxon>Spermatophyta</taxon>
        <taxon>Magnoliopsida</taxon>
        <taxon>eudicotyledons</taxon>
        <taxon>Gunneridae</taxon>
        <taxon>Pentapetalae</taxon>
        <taxon>rosids</taxon>
        <taxon>fabids</taxon>
        <taxon>Fabales</taxon>
        <taxon>Fabaceae</taxon>
        <taxon>Papilionoideae</taxon>
        <taxon>50 kb inversion clade</taxon>
        <taxon>NPAAA clade</taxon>
        <taxon>indigoferoid/millettioid clade</taxon>
        <taxon>Phaseoleae</taxon>
        <taxon>Phaseolus</taxon>
    </lineage>
</organism>
<evidence type="ECO:0000313" key="1">
    <source>
        <dbReference type="EMBL" id="KAK7367884.1"/>
    </source>
</evidence>
<evidence type="ECO:0000313" key="2">
    <source>
        <dbReference type="Proteomes" id="UP001374584"/>
    </source>
</evidence>
<dbReference type="AlphaFoldDB" id="A0AAN9NCG4"/>